<dbReference type="FunCoup" id="A0A1D6KW12">
    <property type="interactions" value="3251"/>
</dbReference>
<dbReference type="SUPFAM" id="SSF103511">
    <property type="entry name" value="Chlorophyll a-b binding protein"/>
    <property type="match status" value="1"/>
</dbReference>
<dbReference type="KEGG" id="zma:100278372"/>
<accession>A0A1D6KW12</accession>
<reference evidence="3" key="2">
    <citation type="submission" date="2019-07" db="EMBL/GenBank/DDBJ databases">
        <authorList>
            <person name="Seetharam A."/>
            <person name="Woodhouse M."/>
            <person name="Cannon E."/>
        </authorList>
    </citation>
    <scope>NUCLEOTIDE SEQUENCE [LARGE SCALE GENOMIC DNA]</scope>
    <source>
        <strain evidence="3">cv. B73</strain>
    </source>
</reference>
<dbReference type="ExpressionAtlas" id="A0A1D6KW12">
    <property type="expression patterns" value="baseline and differential"/>
</dbReference>
<feature type="transmembrane region" description="Helical" evidence="1">
    <location>
        <begin position="92"/>
        <end position="112"/>
    </location>
</feature>
<protein>
    <submittedName>
        <fullName evidence="2">Stress enhanced protein 1 chloroplastic</fullName>
    </submittedName>
</protein>
<dbReference type="GeneID" id="100278372"/>
<dbReference type="EnsemblPlants" id="Zm00001eb048670_T001">
    <property type="protein sequence ID" value="Zm00001eb048670_P001"/>
    <property type="gene ID" value="Zm00001eb048670"/>
</dbReference>
<dbReference type="RefSeq" id="NP_001145142.2">
    <property type="nucleotide sequence ID" value="NM_001151670.2"/>
</dbReference>
<accession>A0A317Y7E1</accession>
<evidence type="ECO:0007829" key="5">
    <source>
        <dbReference type="PeptideAtlas" id="A0A1D6KW12"/>
    </source>
</evidence>
<dbReference type="Gramene" id="Zm00001eb048670_T001">
    <property type="protein sequence ID" value="Zm00001eb048670_P001"/>
    <property type="gene ID" value="Zm00001eb048670"/>
</dbReference>
<organism evidence="2">
    <name type="scientific">Zea mays</name>
    <name type="common">Maize</name>
    <dbReference type="NCBI Taxonomy" id="4577"/>
    <lineage>
        <taxon>Eukaryota</taxon>
        <taxon>Viridiplantae</taxon>
        <taxon>Streptophyta</taxon>
        <taxon>Embryophyta</taxon>
        <taxon>Tracheophyta</taxon>
        <taxon>Spermatophyta</taxon>
        <taxon>Magnoliopsida</taxon>
        <taxon>Liliopsida</taxon>
        <taxon>Poales</taxon>
        <taxon>Poaceae</taxon>
        <taxon>PACMAD clade</taxon>
        <taxon>Panicoideae</taxon>
        <taxon>Andropogonodae</taxon>
        <taxon>Andropogoneae</taxon>
        <taxon>Tripsacinae</taxon>
        <taxon>Zea</taxon>
    </lineage>
</organism>
<keyword evidence="1" id="KW-1133">Transmembrane helix</keyword>
<reference evidence="3" key="3">
    <citation type="submission" date="2021-05" db="UniProtKB">
        <authorList>
            <consortium name="EnsemblPlants"/>
        </authorList>
    </citation>
    <scope>IDENTIFICATION</scope>
    <source>
        <strain evidence="3">cv. B73</strain>
    </source>
</reference>
<evidence type="ECO:0000313" key="4">
    <source>
        <dbReference type="Proteomes" id="UP000007305"/>
    </source>
</evidence>
<sequence>MAHPLLSSALVCSRLLPVGNSVTRPRLCVASARPAGRRVRLLSVRCEQGAKGGGGLDVWLSRGAMLGFVGAVAVELTTGKGVLQNVGLTAPVPTLALALTGAVGVLTAFLIFQSGTRD</sequence>
<proteinExistence type="evidence at protein level"/>
<evidence type="ECO:0000256" key="1">
    <source>
        <dbReference type="SAM" id="Phobius"/>
    </source>
</evidence>
<name>A0A1D6KW12_MAIZE</name>
<dbReference type="eggNOG" id="ENOG502S4YQ">
    <property type="taxonomic scope" value="Eukaryota"/>
</dbReference>
<dbReference type="STRING" id="4577.A0A1D6KW12"/>
<keyword evidence="1" id="KW-0812">Transmembrane</keyword>
<dbReference type="Proteomes" id="UP000007305">
    <property type="component" value="Chromosome 1"/>
</dbReference>
<dbReference type="PaxDb" id="4577-GRMZM2G080355_P01"/>
<gene>
    <name evidence="3" type="primary">LOC100278372</name>
    <name evidence="2" type="ORF">ZEAMMB73_Zm00001d033038</name>
</gene>
<evidence type="ECO:0000313" key="2">
    <source>
        <dbReference type="EMBL" id="ONM06667.1"/>
    </source>
</evidence>
<keyword evidence="5" id="KW-1267">Proteomics identification</keyword>
<dbReference type="IntAct" id="A0A1D6KW12">
    <property type="interactions" value="1"/>
</dbReference>
<evidence type="ECO:0000313" key="3">
    <source>
        <dbReference type="EnsemblPlants" id="Zm00001eb048670_P001"/>
    </source>
</evidence>
<dbReference type="GO" id="GO:0009535">
    <property type="term" value="C:chloroplast thylakoid membrane"/>
    <property type="evidence" value="ECO:0000318"/>
    <property type="project" value="GO_Central"/>
</dbReference>
<reference evidence="2 4" key="1">
    <citation type="submission" date="2015-12" db="EMBL/GenBank/DDBJ databases">
        <title>Update maize B73 reference genome by single molecule sequencing technologies.</title>
        <authorList>
            <consortium name="Maize Genome Sequencing Project"/>
            <person name="Ware D."/>
        </authorList>
    </citation>
    <scope>NUCLEOTIDE SEQUENCE [LARGE SCALE GENOMIC DNA]</scope>
    <source>
        <strain evidence="4">cv. B73</strain>
        <tissue evidence="2">Seedling</tissue>
    </source>
</reference>
<dbReference type="AlphaFoldDB" id="A0A1D6KW12"/>
<keyword evidence="1" id="KW-0472">Membrane</keyword>
<dbReference type="EMBL" id="CM007647">
    <property type="protein sequence ID" value="ONM06667.1"/>
    <property type="molecule type" value="Genomic_DNA"/>
</dbReference>
<keyword evidence="4" id="KW-1185">Reference proteome</keyword>
<dbReference type="OMA" id="PRLCVTT"/>